<accession>A0A9X4KPQ2</accession>
<evidence type="ECO:0000313" key="1">
    <source>
        <dbReference type="EMBL" id="MDG0808819.1"/>
    </source>
</evidence>
<dbReference type="Gene3D" id="3.40.190.10">
    <property type="entry name" value="Periplasmic binding protein-like II"/>
    <property type="match status" value="1"/>
</dbReference>
<name>A0A9X4KPQ2_9BACL</name>
<sequence>MSERDAAFRVEEMFAQGKLSMIVTTYYGLNALRQADFAYDIAPLPLLAEPVTLVIAVGLAVNKHSSRAAEARLLAEYLTGPAAQAIIGRDTLSLPAARGAIDESRVHGSNGEEPGLARPSRFGMYREIIPTFRFADALGLKEREWSRFLPEVMLYLSGLQSEEAFCDKIEAEGWSS</sequence>
<proteinExistence type="predicted"/>
<dbReference type="RefSeq" id="WP_277529656.1">
    <property type="nucleotide sequence ID" value="NZ_JAPDIA010000002.1"/>
</dbReference>
<keyword evidence="2" id="KW-1185">Reference proteome</keyword>
<dbReference type="Pfam" id="PF01547">
    <property type="entry name" value="SBP_bac_1"/>
    <property type="match status" value="1"/>
</dbReference>
<dbReference type="Proteomes" id="UP001153404">
    <property type="component" value="Unassembled WGS sequence"/>
</dbReference>
<protein>
    <submittedName>
        <fullName evidence="1">Extracellular solute-binding protein</fullName>
    </submittedName>
</protein>
<dbReference type="EMBL" id="JAPDIA010000002">
    <property type="protein sequence ID" value="MDG0808819.1"/>
    <property type="molecule type" value="Genomic_DNA"/>
</dbReference>
<gene>
    <name evidence="1" type="ORF">OMP40_05010</name>
</gene>
<dbReference type="AlphaFoldDB" id="A0A9X4KPQ2"/>
<evidence type="ECO:0000313" key="2">
    <source>
        <dbReference type="Proteomes" id="UP001153404"/>
    </source>
</evidence>
<dbReference type="SUPFAM" id="SSF53850">
    <property type="entry name" value="Periplasmic binding protein-like II"/>
    <property type="match status" value="1"/>
</dbReference>
<comment type="caution">
    <text evidence="1">The sequence shown here is derived from an EMBL/GenBank/DDBJ whole genome shotgun (WGS) entry which is preliminary data.</text>
</comment>
<reference evidence="1" key="1">
    <citation type="submission" date="2022-10" db="EMBL/GenBank/DDBJ databases">
        <title>Comparative genomic analysis of Cohnella hashimotonis sp. nov., isolated from the International Space Station.</title>
        <authorList>
            <person name="Simpson A."/>
            <person name="Venkateswaran K."/>
        </authorList>
    </citation>
    <scope>NUCLEOTIDE SEQUENCE</scope>
    <source>
        <strain evidence="1">DSM 28161</strain>
    </source>
</reference>
<dbReference type="InterPro" id="IPR006059">
    <property type="entry name" value="SBP"/>
</dbReference>
<organism evidence="1 2">
    <name type="scientific">Cohnella rhizosphaerae</name>
    <dbReference type="NCBI Taxonomy" id="1457232"/>
    <lineage>
        <taxon>Bacteria</taxon>
        <taxon>Bacillati</taxon>
        <taxon>Bacillota</taxon>
        <taxon>Bacilli</taxon>
        <taxon>Bacillales</taxon>
        <taxon>Paenibacillaceae</taxon>
        <taxon>Cohnella</taxon>
    </lineage>
</organism>